<dbReference type="GO" id="GO:0000381">
    <property type="term" value="P:regulation of alternative mRNA splicing, via spliceosome"/>
    <property type="evidence" value="ECO:0007669"/>
    <property type="project" value="InterPro"/>
</dbReference>
<dbReference type="EMBL" id="AAYL02000230">
    <property type="protein sequence ID" value="ESS30734.1"/>
    <property type="molecule type" value="Genomic_DNA"/>
</dbReference>
<dbReference type="OrthoDB" id="330354at2759"/>
<dbReference type="GO" id="GO:0006397">
    <property type="term" value="P:mRNA processing"/>
    <property type="evidence" value="ECO:0007669"/>
    <property type="project" value="UniProtKB-KW"/>
</dbReference>
<accession>V4YR36</accession>
<feature type="region of interest" description="Disordered" evidence="6">
    <location>
        <begin position="150"/>
        <end position="174"/>
    </location>
</feature>
<keyword evidence="3" id="KW-0507">mRNA processing</keyword>
<dbReference type="Proteomes" id="UP000002226">
    <property type="component" value="Unassembled WGS sequence"/>
</dbReference>
<evidence type="ECO:0000256" key="5">
    <source>
        <dbReference type="ARBA" id="ARBA00023242"/>
    </source>
</evidence>
<sequence>MHAFLCAEEERLFLAEFVFSVEKNGLSLLRFSSFACARHPSQAHPVKFAHLCPRRSPCRCKEIEEGLAFKFNSPSPREDKVVAFHGFSALLRCPNSLRTSSCGETSSLHWSVRRELSVASLRRREAIFSSKNELPALPVSVRSATMQVSSDSRAVEAGAVQSEDRQSADSLEESETPLPSVGLLLQVIAEHKKREHLQLSLIASLEAQLAETRASVSEYRACHDVASNRLRTVVVDPAVSLEIKTLRRKLFDTETLLRRAKEQLAAQNFSGQSVMGQRLINKCKTLQEENNELGRSLAETHLQPLTVEVAGLKKHVAFLRGELRQLRELNSDMDRDNETMALQLQELSTTVAGVTAERDQLQQEVTSLREQLESLRVSGSPRQAQNYYGPNERYPESADGSRPSRSTREGSWHAGASAETRSSSRRDRSRYAEKDREYEANGRGDSKEVVDCVRREREERACSREVDASKVDGRDSRHALPFYASVRRDETHHAGASESRRTERGASRGSYKDYGAGMRHHTHERDWRREEDKERSGRSERDYKVRADRGRTTKDERERRYD</sequence>
<feature type="region of interest" description="Disordered" evidence="6">
    <location>
        <begin position="372"/>
        <end position="562"/>
    </location>
</feature>
<dbReference type="InterPro" id="IPR033757">
    <property type="entry name" value="WTAP"/>
</dbReference>
<evidence type="ECO:0000256" key="6">
    <source>
        <dbReference type="SAM" id="MobiDB-lite"/>
    </source>
</evidence>
<comment type="similarity">
    <text evidence="2">Belongs to the fl(2)d family.</text>
</comment>
<gene>
    <name evidence="7" type="ORF">TGVEG_212955</name>
</gene>
<keyword evidence="4" id="KW-0508">mRNA splicing</keyword>
<dbReference type="PANTHER" id="PTHR15217:SF0">
    <property type="entry name" value="PRE-MRNA-SPLICING REGULATOR WTAP"/>
    <property type="match status" value="1"/>
</dbReference>
<dbReference type="PANTHER" id="PTHR15217">
    <property type="entry name" value="WILMS' TUMOR 1-ASSOCIATING PROTEIN"/>
    <property type="match status" value="1"/>
</dbReference>
<organism evidence="7 8">
    <name type="scientific">Toxoplasma gondii (strain ATCC 50861 / VEG)</name>
    <dbReference type="NCBI Taxonomy" id="432359"/>
    <lineage>
        <taxon>Eukaryota</taxon>
        <taxon>Sar</taxon>
        <taxon>Alveolata</taxon>
        <taxon>Apicomplexa</taxon>
        <taxon>Conoidasida</taxon>
        <taxon>Coccidia</taxon>
        <taxon>Eucoccidiorida</taxon>
        <taxon>Eimeriorina</taxon>
        <taxon>Sarcocystidae</taxon>
        <taxon>Toxoplasma</taxon>
    </lineage>
</organism>
<evidence type="ECO:0000256" key="3">
    <source>
        <dbReference type="ARBA" id="ARBA00022664"/>
    </source>
</evidence>
<evidence type="ECO:0000256" key="1">
    <source>
        <dbReference type="ARBA" id="ARBA00004123"/>
    </source>
</evidence>
<dbReference type="OMA" id="TEMKATH"/>
<evidence type="ECO:0008006" key="9">
    <source>
        <dbReference type="Google" id="ProtNLM"/>
    </source>
</evidence>
<feature type="compositionally biased region" description="Basic and acidic residues" evidence="6">
    <location>
        <begin position="486"/>
        <end position="506"/>
    </location>
</feature>
<feature type="compositionally biased region" description="Basic and acidic residues" evidence="6">
    <location>
        <begin position="422"/>
        <end position="478"/>
    </location>
</feature>
<keyword evidence="5" id="KW-0539">Nucleus</keyword>
<evidence type="ECO:0000256" key="2">
    <source>
        <dbReference type="ARBA" id="ARBA00010313"/>
    </source>
</evidence>
<dbReference type="GO" id="GO:0016556">
    <property type="term" value="P:mRNA modification"/>
    <property type="evidence" value="ECO:0007669"/>
    <property type="project" value="InterPro"/>
</dbReference>
<proteinExistence type="inferred from homology"/>
<evidence type="ECO:0000313" key="8">
    <source>
        <dbReference type="Proteomes" id="UP000002226"/>
    </source>
</evidence>
<keyword evidence="8" id="KW-1185">Reference proteome</keyword>
<evidence type="ECO:0000313" key="7">
    <source>
        <dbReference type="EMBL" id="ESS30734.1"/>
    </source>
</evidence>
<name>V4YR36_TOXGV</name>
<comment type="subcellular location">
    <subcellularLocation>
        <location evidence="1">Nucleus</location>
    </subcellularLocation>
</comment>
<dbReference type="AlphaFoldDB" id="V4YR36"/>
<dbReference type="STRING" id="432359.V4YR36"/>
<protein>
    <recommendedName>
        <fullName evidence="9">Pre-mRNA-splicing regulator WTAP</fullName>
    </recommendedName>
</protein>
<evidence type="ECO:0000256" key="4">
    <source>
        <dbReference type="ARBA" id="ARBA00023187"/>
    </source>
</evidence>
<dbReference type="GO" id="GO:0008380">
    <property type="term" value="P:RNA splicing"/>
    <property type="evidence" value="ECO:0007669"/>
    <property type="project" value="UniProtKB-KW"/>
</dbReference>
<dbReference type="VEuPathDB" id="ToxoDB:TGVEG_212955"/>
<dbReference type="GO" id="GO:0005634">
    <property type="term" value="C:nucleus"/>
    <property type="evidence" value="ECO:0007669"/>
    <property type="project" value="UniProtKB-SubCell"/>
</dbReference>
<dbReference type="Pfam" id="PF17098">
    <property type="entry name" value="Wtap"/>
    <property type="match status" value="1"/>
</dbReference>
<reference evidence="7" key="1">
    <citation type="submission" date="2007-03" db="EMBL/GenBank/DDBJ databases">
        <authorList>
            <person name="Paulsen I."/>
        </authorList>
    </citation>
    <scope>NUCLEOTIDE SEQUENCE</scope>
    <source>
        <strain evidence="7">VEG</strain>
    </source>
</reference>
<comment type="caution">
    <text evidence="7">The sequence shown here is derived from an EMBL/GenBank/DDBJ whole genome shotgun (WGS) entry which is preliminary data.</text>
</comment>
<feature type="compositionally biased region" description="Basic and acidic residues" evidence="6">
    <location>
        <begin position="523"/>
        <end position="562"/>
    </location>
</feature>